<dbReference type="AlphaFoldDB" id="A0A4R5QCA7"/>
<reference evidence="3 4" key="1">
    <citation type="journal article" date="2016" name="J. Microbiol.">
        <title>Dankookia rubra gen. nov., sp. nov., an alphaproteobacterium isolated from sediment of a shallow stream.</title>
        <authorList>
            <person name="Kim W.H."/>
            <person name="Kim D.H."/>
            <person name="Kang K."/>
            <person name="Ahn T.Y."/>
        </authorList>
    </citation>
    <scope>NUCLEOTIDE SEQUENCE [LARGE SCALE GENOMIC DNA]</scope>
    <source>
        <strain evidence="3 4">JCM30602</strain>
    </source>
</reference>
<evidence type="ECO:0000259" key="2">
    <source>
        <dbReference type="Pfam" id="PF15978"/>
    </source>
</evidence>
<dbReference type="OrthoDB" id="470139at2"/>
<comment type="caution">
    <text evidence="3">The sequence shown here is derived from an EMBL/GenBank/DDBJ whole genome shotgun (WGS) entry which is preliminary data.</text>
</comment>
<organism evidence="3 4">
    <name type="scientific">Dankookia rubra</name>
    <dbReference type="NCBI Taxonomy" id="1442381"/>
    <lineage>
        <taxon>Bacteria</taxon>
        <taxon>Pseudomonadati</taxon>
        <taxon>Pseudomonadota</taxon>
        <taxon>Alphaproteobacteria</taxon>
        <taxon>Acetobacterales</taxon>
        <taxon>Roseomonadaceae</taxon>
        <taxon>Dankookia</taxon>
    </lineage>
</organism>
<evidence type="ECO:0000313" key="3">
    <source>
        <dbReference type="EMBL" id="TDH60239.1"/>
    </source>
</evidence>
<evidence type="ECO:0000259" key="1">
    <source>
        <dbReference type="Pfam" id="PF06527"/>
    </source>
</evidence>
<proteinExistence type="predicted"/>
<feature type="domain" description="TniQ" evidence="1">
    <location>
        <begin position="7"/>
        <end position="162"/>
    </location>
</feature>
<feature type="domain" description="Transposon Tn7 transposition protein TnsD C-terminal" evidence="2">
    <location>
        <begin position="331"/>
        <end position="449"/>
    </location>
</feature>
<protein>
    <submittedName>
        <fullName evidence="3">Uncharacterized protein</fullName>
    </submittedName>
</protein>
<evidence type="ECO:0000313" key="4">
    <source>
        <dbReference type="Proteomes" id="UP000295096"/>
    </source>
</evidence>
<sequence length="534" mass="60033">MSDLGYFPSLLDGELVYSGAARYSRLIGIEDARIILRLAFGKRSGTINMMLTGGLNKLAAAIPPEYRLTAQALAIEHTVLPYYSPFITTKGHESLWSSLLGGWAPSGYVSVSATRMALPRHSHLNYCPVCAREDGMHGEGAAWRRAHQLPGVYVCSAHDVPLIQSDVRCTGRTRLHTCPEDADAGFPLRCPFTSVAARAIARATNEIMAANQSPIPFRALSAAVRAVLTEAGWRGRSGIKTTEMAEAFGKWLIPADVESDLGWLSFVGRNMWSELWSTAQHIHARHPVRYIMLLAFIGVSPGAFFAQCRDLQRHSPEVAPKVTVFRNAGVTTEVYKERLRVFLAAHAGSTRTQTWRRLGYACCILRHRDPEWLSAALPMPVRRTASSRRRVDWVNRDCEYLGRARTAIEAIRNKSGKPRRLSVYSIYEEMGVSRKMQRFRERLPQTTSCISGALEGNKDWFRRLGRWKFINTTVKSGRMPTLVEWKNHLIPQYSLKPDIRQMLDELYVALSGECVEFFSSRRATAPTSEQQVFK</sequence>
<dbReference type="InterPro" id="IPR009492">
    <property type="entry name" value="TniQ"/>
</dbReference>
<dbReference type="Pfam" id="PF15978">
    <property type="entry name" value="TnsD"/>
    <property type="match status" value="1"/>
</dbReference>
<accession>A0A4R5QCA7</accession>
<dbReference type="InterPro" id="IPR032750">
    <property type="entry name" value="TnsD_C"/>
</dbReference>
<dbReference type="EMBL" id="SMSJ01000042">
    <property type="protein sequence ID" value="TDH60239.1"/>
    <property type="molecule type" value="Genomic_DNA"/>
</dbReference>
<gene>
    <name evidence="3" type="ORF">E2C06_23205</name>
</gene>
<keyword evidence="4" id="KW-1185">Reference proteome</keyword>
<dbReference type="Proteomes" id="UP000295096">
    <property type="component" value="Unassembled WGS sequence"/>
</dbReference>
<name>A0A4R5QCA7_9PROT</name>
<dbReference type="Pfam" id="PF06527">
    <property type="entry name" value="TniQ"/>
    <property type="match status" value="1"/>
</dbReference>